<evidence type="ECO:0000256" key="3">
    <source>
        <dbReference type="ARBA" id="ARBA00022801"/>
    </source>
</evidence>
<evidence type="ECO:0000259" key="6">
    <source>
        <dbReference type="Pfam" id="PF07687"/>
    </source>
</evidence>
<dbReference type="PANTHER" id="PTHR43808:SF31">
    <property type="entry name" value="N-ACETYL-L-CITRULLINE DEACETYLASE"/>
    <property type="match status" value="1"/>
</dbReference>
<dbReference type="Proteomes" id="UP000603352">
    <property type="component" value="Unassembled WGS sequence"/>
</dbReference>
<evidence type="ECO:0000256" key="1">
    <source>
        <dbReference type="ARBA" id="ARBA00001947"/>
    </source>
</evidence>
<dbReference type="SUPFAM" id="SSF53187">
    <property type="entry name" value="Zn-dependent exopeptidases"/>
    <property type="match status" value="1"/>
</dbReference>
<evidence type="ECO:0000256" key="5">
    <source>
        <dbReference type="ARBA" id="ARBA00023285"/>
    </source>
</evidence>
<accession>A0ABQ1JE98</accession>
<keyword evidence="4" id="KW-0862">Zinc</keyword>
<name>A0ABQ1JE98_9PROT</name>
<sequence>MRDSLYGRGTTDMKGFLACVLSTVARIDASRLVRPLHIALTHDEEVGCFGAKTLIRHLPPARAIIVGEPTAMRIADRHKGAVAQTIRIKGLSAHSGLPQNGVNAIEHAVQIAGCIADIAQDLIETGGDDDTMQPGYSSIQLAAIAGGGATNVIPDHCDLVWQLRCLPGQSPDAVVEQIKAAARTVEARMRNRDRSCTITFEPMYDVPPLNRTADNPATAICRHLLGPQETIGVNFATEAGLYQRAGYAVVVCGPGNMAQGHTDNEYIQMTELGKCENFLAGLVDELSQREWGA</sequence>
<keyword evidence="5" id="KW-0170">Cobalt</keyword>
<dbReference type="Gene3D" id="3.30.70.360">
    <property type="match status" value="1"/>
</dbReference>
<dbReference type="InterPro" id="IPR002933">
    <property type="entry name" value="Peptidase_M20"/>
</dbReference>
<dbReference type="SUPFAM" id="SSF55031">
    <property type="entry name" value="Bacterial exopeptidase dimerisation domain"/>
    <property type="match status" value="1"/>
</dbReference>
<evidence type="ECO:0000313" key="7">
    <source>
        <dbReference type="EMBL" id="GGB64262.1"/>
    </source>
</evidence>
<dbReference type="EMBL" id="BMDZ01000181">
    <property type="protein sequence ID" value="GGB64262.1"/>
    <property type="molecule type" value="Genomic_DNA"/>
</dbReference>
<protein>
    <recommendedName>
        <fullName evidence="6">Peptidase M20 dimerisation domain-containing protein</fullName>
    </recommendedName>
</protein>
<organism evidence="7 8">
    <name type="scientific">Tistrella bauzanensis</name>
    <dbReference type="NCBI Taxonomy" id="657419"/>
    <lineage>
        <taxon>Bacteria</taxon>
        <taxon>Pseudomonadati</taxon>
        <taxon>Pseudomonadota</taxon>
        <taxon>Alphaproteobacteria</taxon>
        <taxon>Geminicoccales</taxon>
        <taxon>Geminicoccaceae</taxon>
        <taxon>Tistrella</taxon>
    </lineage>
</organism>
<evidence type="ECO:0000256" key="2">
    <source>
        <dbReference type="ARBA" id="ARBA00022723"/>
    </source>
</evidence>
<dbReference type="PANTHER" id="PTHR43808">
    <property type="entry name" value="ACETYLORNITHINE DEACETYLASE"/>
    <property type="match status" value="1"/>
</dbReference>
<keyword evidence="8" id="KW-1185">Reference proteome</keyword>
<comment type="caution">
    <text evidence="7">The sequence shown here is derived from an EMBL/GenBank/DDBJ whole genome shotgun (WGS) entry which is preliminary data.</text>
</comment>
<evidence type="ECO:0000256" key="4">
    <source>
        <dbReference type="ARBA" id="ARBA00022833"/>
    </source>
</evidence>
<dbReference type="RefSeq" id="WP_188583340.1">
    <property type="nucleotide sequence ID" value="NZ_BMDZ01000181.1"/>
</dbReference>
<keyword evidence="3" id="KW-0378">Hydrolase</keyword>
<keyword evidence="2" id="KW-0479">Metal-binding</keyword>
<dbReference type="InterPro" id="IPR036264">
    <property type="entry name" value="Bact_exopeptidase_dim_dom"/>
</dbReference>
<gene>
    <name evidence="7" type="ORF">GCM10011505_50910</name>
</gene>
<comment type="cofactor">
    <cofactor evidence="1">
        <name>Zn(2+)</name>
        <dbReference type="ChEBI" id="CHEBI:29105"/>
    </cofactor>
</comment>
<dbReference type="PROSITE" id="PS00759">
    <property type="entry name" value="ARGE_DAPE_CPG2_2"/>
    <property type="match status" value="1"/>
</dbReference>
<dbReference type="InterPro" id="IPR011650">
    <property type="entry name" value="Peptidase_M20_dimer"/>
</dbReference>
<dbReference type="InterPro" id="IPR050072">
    <property type="entry name" value="Peptidase_M20A"/>
</dbReference>
<dbReference type="Gene3D" id="3.40.630.10">
    <property type="entry name" value="Zn peptidases"/>
    <property type="match status" value="1"/>
</dbReference>
<dbReference type="InterPro" id="IPR001261">
    <property type="entry name" value="ArgE/DapE_CS"/>
</dbReference>
<evidence type="ECO:0000313" key="8">
    <source>
        <dbReference type="Proteomes" id="UP000603352"/>
    </source>
</evidence>
<reference evidence="8" key="1">
    <citation type="journal article" date="2019" name="Int. J. Syst. Evol. Microbiol.">
        <title>The Global Catalogue of Microorganisms (GCM) 10K type strain sequencing project: providing services to taxonomists for standard genome sequencing and annotation.</title>
        <authorList>
            <consortium name="The Broad Institute Genomics Platform"/>
            <consortium name="The Broad Institute Genome Sequencing Center for Infectious Disease"/>
            <person name="Wu L."/>
            <person name="Ma J."/>
        </authorList>
    </citation>
    <scope>NUCLEOTIDE SEQUENCE [LARGE SCALE GENOMIC DNA]</scope>
    <source>
        <strain evidence="8">CGMCC 1.10188</strain>
    </source>
</reference>
<dbReference type="Pfam" id="PF01546">
    <property type="entry name" value="Peptidase_M20"/>
    <property type="match status" value="1"/>
</dbReference>
<feature type="domain" description="Peptidase M20 dimerisation" evidence="6">
    <location>
        <begin position="78"/>
        <end position="186"/>
    </location>
</feature>
<proteinExistence type="predicted"/>
<dbReference type="Pfam" id="PF07687">
    <property type="entry name" value="M20_dimer"/>
    <property type="match status" value="1"/>
</dbReference>